<gene>
    <name evidence="1" type="ORF">DPMN_071073</name>
</gene>
<comment type="caution">
    <text evidence="1">The sequence shown here is derived from an EMBL/GenBank/DDBJ whole genome shotgun (WGS) entry which is preliminary data.</text>
</comment>
<evidence type="ECO:0000313" key="2">
    <source>
        <dbReference type="Proteomes" id="UP000828390"/>
    </source>
</evidence>
<keyword evidence="2" id="KW-1185">Reference proteome</keyword>
<reference evidence="1" key="1">
    <citation type="journal article" date="2019" name="bioRxiv">
        <title>The Genome of the Zebra Mussel, Dreissena polymorpha: A Resource for Invasive Species Research.</title>
        <authorList>
            <person name="McCartney M.A."/>
            <person name="Auch B."/>
            <person name="Kono T."/>
            <person name="Mallez S."/>
            <person name="Zhang Y."/>
            <person name="Obille A."/>
            <person name="Becker A."/>
            <person name="Abrahante J.E."/>
            <person name="Garbe J."/>
            <person name="Badalamenti J.P."/>
            <person name="Herman A."/>
            <person name="Mangelson H."/>
            <person name="Liachko I."/>
            <person name="Sullivan S."/>
            <person name="Sone E.D."/>
            <person name="Koren S."/>
            <person name="Silverstein K.A.T."/>
            <person name="Beckman K.B."/>
            <person name="Gohl D.M."/>
        </authorList>
    </citation>
    <scope>NUCLEOTIDE SEQUENCE</scope>
    <source>
        <strain evidence="1">Duluth1</strain>
        <tissue evidence="1">Whole animal</tissue>
    </source>
</reference>
<evidence type="ECO:0000313" key="1">
    <source>
        <dbReference type="EMBL" id="KAH3711404.1"/>
    </source>
</evidence>
<organism evidence="1 2">
    <name type="scientific">Dreissena polymorpha</name>
    <name type="common">Zebra mussel</name>
    <name type="synonym">Mytilus polymorpha</name>
    <dbReference type="NCBI Taxonomy" id="45954"/>
    <lineage>
        <taxon>Eukaryota</taxon>
        <taxon>Metazoa</taxon>
        <taxon>Spiralia</taxon>
        <taxon>Lophotrochozoa</taxon>
        <taxon>Mollusca</taxon>
        <taxon>Bivalvia</taxon>
        <taxon>Autobranchia</taxon>
        <taxon>Heteroconchia</taxon>
        <taxon>Euheterodonta</taxon>
        <taxon>Imparidentia</taxon>
        <taxon>Neoheterodontei</taxon>
        <taxon>Myida</taxon>
        <taxon>Dreissenoidea</taxon>
        <taxon>Dreissenidae</taxon>
        <taxon>Dreissena</taxon>
    </lineage>
</organism>
<dbReference type="EMBL" id="JAIWYP010000014">
    <property type="protein sequence ID" value="KAH3711404.1"/>
    <property type="molecule type" value="Genomic_DNA"/>
</dbReference>
<name>A0A9D3Z711_DREPO</name>
<proteinExistence type="predicted"/>
<reference evidence="1" key="2">
    <citation type="submission" date="2020-11" db="EMBL/GenBank/DDBJ databases">
        <authorList>
            <person name="McCartney M.A."/>
            <person name="Auch B."/>
            <person name="Kono T."/>
            <person name="Mallez S."/>
            <person name="Becker A."/>
            <person name="Gohl D.M."/>
            <person name="Silverstein K.A.T."/>
            <person name="Koren S."/>
            <person name="Bechman K.B."/>
            <person name="Herman A."/>
            <person name="Abrahante J.E."/>
            <person name="Garbe J."/>
        </authorList>
    </citation>
    <scope>NUCLEOTIDE SEQUENCE</scope>
    <source>
        <strain evidence="1">Duluth1</strain>
        <tissue evidence="1">Whole animal</tissue>
    </source>
</reference>
<dbReference type="AlphaFoldDB" id="A0A9D3Z711"/>
<protein>
    <submittedName>
        <fullName evidence="1">Uncharacterized protein</fullName>
    </submittedName>
</protein>
<dbReference type="Proteomes" id="UP000828390">
    <property type="component" value="Unassembled WGS sequence"/>
</dbReference>
<accession>A0A9D3Z711</accession>
<sequence>MRDDNTEILIKSGLFCAVESNSSKGRDAHIVQPAFLLTTLTATSLKRALLNCLTQGVMPGDVSNQASFHIVTIARRGSCGQTRLAVIFRTYLLVLCSL</sequence>